<dbReference type="Gene3D" id="1.10.357.10">
    <property type="entry name" value="Tetracycline Repressor, domain 2"/>
    <property type="match status" value="1"/>
</dbReference>
<dbReference type="Gene3D" id="1.10.10.60">
    <property type="entry name" value="Homeodomain-like"/>
    <property type="match status" value="1"/>
</dbReference>
<evidence type="ECO:0000256" key="1">
    <source>
        <dbReference type="ARBA" id="ARBA00023125"/>
    </source>
</evidence>
<protein>
    <submittedName>
        <fullName evidence="5">TetR family transcriptional regulator</fullName>
    </submittedName>
</protein>
<name>A0A4R1GGJ5_9GAMM</name>
<dbReference type="PRINTS" id="PR00455">
    <property type="entry name" value="HTHTETR"/>
</dbReference>
<comment type="caution">
    <text evidence="5">The sequence shown here is derived from an EMBL/GenBank/DDBJ whole genome shotgun (WGS) entry which is preliminary data.</text>
</comment>
<dbReference type="InterPro" id="IPR050109">
    <property type="entry name" value="HTH-type_TetR-like_transc_reg"/>
</dbReference>
<dbReference type="PANTHER" id="PTHR30055:SF219">
    <property type="entry name" value="TRANSCRIPTIONAL REGULATORY PROTEIN"/>
    <property type="match status" value="1"/>
</dbReference>
<dbReference type="PANTHER" id="PTHR30055">
    <property type="entry name" value="HTH-TYPE TRANSCRIPTIONAL REGULATOR RUTR"/>
    <property type="match status" value="1"/>
</dbReference>
<dbReference type="PROSITE" id="PS50977">
    <property type="entry name" value="HTH_TETR_2"/>
    <property type="match status" value="1"/>
</dbReference>
<dbReference type="GO" id="GO:0000976">
    <property type="term" value="F:transcription cis-regulatory region binding"/>
    <property type="evidence" value="ECO:0007669"/>
    <property type="project" value="TreeGrafter"/>
</dbReference>
<reference evidence="5 6" key="1">
    <citation type="submission" date="2019-03" db="EMBL/GenBank/DDBJ databases">
        <title>Genomic Encyclopedia of Archaeal and Bacterial Type Strains, Phase II (KMG-II): from individual species to whole genera.</title>
        <authorList>
            <person name="Goeker M."/>
        </authorList>
    </citation>
    <scope>NUCLEOTIDE SEQUENCE [LARGE SCALE GENOMIC DNA]</scope>
    <source>
        <strain evidence="5 6">DSM 27697</strain>
    </source>
</reference>
<dbReference type="Pfam" id="PF00440">
    <property type="entry name" value="TetR_N"/>
    <property type="match status" value="1"/>
</dbReference>
<evidence type="ECO:0000256" key="3">
    <source>
        <dbReference type="SAM" id="MobiDB-lite"/>
    </source>
</evidence>
<sequence>MLKPTRKPESQTRRSRTDGEATRSRIIEAAGLVFAERGYHDTTSKEICKRAGANLAAVNYHFGSRDGLYLAVISEVMSHLLELEYLQQIASGDGSAEEKLALLIDGLVHSLIEERSWHTRVWAREILTPSPVLPEITATESTPRVEIILPLLSELTGIPSDDPQRFYGLLGLMSPCLMLLIIDPELPTPIQPIYSRPAEEISDHIKRFVFSGLRSFAENR</sequence>
<keyword evidence="1 2" id="KW-0238">DNA-binding</keyword>
<dbReference type="EMBL" id="SMFU01000009">
    <property type="protein sequence ID" value="TCK05805.1"/>
    <property type="molecule type" value="Genomic_DNA"/>
</dbReference>
<dbReference type="AlphaFoldDB" id="A0A4R1GGJ5"/>
<dbReference type="InterPro" id="IPR015292">
    <property type="entry name" value="Tscrpt_reg_YbiH_C"/>
</dbReference>
<dbReference type="InterPro" id="IPR036271">
    <property type="entry name" value="Tet_transcr_reg_TetR-rel_C_sf"/>
</dbReference>
<evidence type="ECO:0000313" key="5">
    <source>
        <dbReference type="EMBL" id="TCK05805.1"/>
    </source>
</evidence>
<evidence type="ECO:0000313" key="6">
    <source>
        <dbReference type="Proteomes" id="UP000294546"/>
    </source>
</evidence>
<feature type="region of interest" description="Disordered" evidence="3">
    <location>
        <begin position="1"/>
        <end position="21"/>
    </location>
</feature>
<feature type="domain" description="HTH tetR-type" evidence="4">
    <location>
        <begin position="20"/>
        <end position="80"/>
    </location>
</feature>
<keyword evidence="6" id="KW-1185">Reference proteome</keyword>
<dbReference type="SUPFAM" id="SSF46689">
    <property type="entry name" value="Homeodomain-like"/>
    <property type="match status" value="1"/>
</dbReference>
<gene>
    <name evidence="5" type="ORF">CLV83_2738</name>
</gene>
<dbReference type="Proteomes" id="UP000294546">
    <property type="component" value="Unassembled WGS sequence"/>
</dbReference>
<feature type="DNA-binding region" description="H-T-H motif" evidence="2">
    <location>
        <begin position="43"/>
        <end position="62"/>
    </location>
</feature>
<organism evidence="5 6">
    <name type="scientific">Marinobacterium mangrovicola</name>
    <dbReference type="NCBI Taxonomy" id="1476959"/>
    <lineage>
        <taxon>Bacteria</taxon>
        <taxon>Pseudomonadati</taxon>
        <taxon>Pseudomonadota</taxon>
        <taxon>Gammaproteobacteria</taxon>
        <taxon>Oceanospirillales</taxon>
        <taxon>Oceanospirillaceae</taxon>
        <taxon>Marinobacterium</taxon>
    </lineage>
</organism>
<evidence type="ECO:0000259" key="4">
    <source>
        <dbReference type="PROSITE" id="PS50977"/>
    </source>
</evidence>
<dbReference type="SUPFAM" id="SSF48498">
    <property type="entry name" value="Tetracyclin repressor-like, C-terminal domain"/>
    <property type="match status" value="1"/>
</dbReference>
<accession>A0A4R1GGJ5</accession>
<evidence type="ECO:0000256" key="2">
    <source>
        <dbReference type="PROSITE-ProRule" id="PRU00335"/>
    </source>
</evidence>
<proteinExistence type="predicted"/>
<dbReference type="GO" id="GO:0003700">
    <property type="term" value="F:DNA-binding transcription factor activity"/>
    <property type="evidence" value="ECO:0007669"/>
    <property type="project" value="TreeGrafter"/>
</dbReference>
<dbReference type="Pfam" id="PF09209">
    <property type="entry name" value="CecR_C"/>
    <property type="match status" value="1"/>
</dbReference>
<dbReference type="RefSeq" id="WP_165900312.1">
    <property type="nucleotide sequence ID" value="NZ_SMFU01000009.1"/>
</dbReference>
<dbReference type="InterPro" id="IPR001647">
    <property type="entry name" value="HTH_TetR"/>
</dbReference>
<dbReference type="InterPro" id="IPR009057">
    <property type="entry name" value="Homeodomain-like_sf"/>
</dbReference>